<proteinExistence type="inferred from homology"/>
<dbReference type="Pfam" id="PF02502">
    <property type="entry name" value="LacAB_rpiB"/>
    <property type="match status" value="1"/>
</dbReference>
<evidence type="ECO:0000313" key="5">
    <source>
        <dbReference type="EMBL" id="HEE18283.1"/>
    </source>
</evidence>
<dbReference type="EMBL" id="DSTU01000001">
    <property type="protein sequence ID" value="HFJ53160.1"/>
    <property type="molecule type" value="Genomic_DNA"/>
</dbReference>
<reference evidence="4" key="1">
    <citation type="journal article" date="2020" name="mSystems">
        <title>Genome- and Community-Level Interaction Insights into Carbon Utilization and Element Cycling Functions of Hydrothermarchaeota in Hydrothermal Sediment.</title>
        <authorList>
            <person name="Zhou Z."/>
            <person name="Liu Y."/>
            <person name="Xu W."/>
            <person name="Pan J."/>
            <person name="Luo Z.H."/>
            <person name="Li M."/>
        </authorList>
    </citation>
    <scope>NUCLEOTIDE SEQUENCE [LARGE SCALE GENOMIC DNA]</scope>
    <source>
        <strain evidence="5">SpSt-236</strain>
        <strain evidence="4">SpSt-265</strain>
        <strain evidence="6">SpSt-465</strain>
    </source>
</reference>
<organism evidence="4">
    <name type="scientific">candidate division WOR-3 bacterium</name>
    <dbReference type="NCBI Taxonomy" id="2052148"/>
    <lineage>
        <taxon>Bacteria</taxon>
        <taxon>Bacteria division WOR-3</taxon>
    </lineage>
</organism>
<dbReference type="GO" id="GO:0009052">
    <property type="term" value="P:pentose-phosphate shunt, non-oxidative branch"/>
    <property type="evidence" value="ECO:0007669"/>
    <property type="project" value="TreeGrafter"/>
</dbReference>
<evidence type="ECO:0000313" key="6">
    <source>
        <dbReference type="EMBL" id="HFJ53160.1"/>
    </source>
</evidence>
<comment type="similarity">
    <text evidence="1">Belongs to the LacAB/RpiB family.</text>
</comment>
<evidence type="ECO:0000256" key="1">
    <source>
        <dbReference type="ARBA" id="ARBA00008754"/>
    </source>
</evidence>
<dbReference type="InterPro" id="IPR036569">
    <property type="entry name" value="RpiB_LacA_LacB_sf"/>
</dbReference>
<sequence length="147" mass="16214">MKVALGADHRGFYLKESLKSLLSRLGHQAIDCGTFTAERTDYPDYAFAVGKMVGTGKANRGILICATGIGMSIAANKLPGVRAALCLNEKMARLSREHNNANILCLGADLLTPETAKRLVRVFLKTEFTNGRHTRRIRKISLREKKI</sequence>
<dbReference type="NCBIfam" id="TIGR01120">
    <property type="entry name" value="rpiB"/>
    <property type="match status" value="1"/>
</dbReference>
<dbReference type="AlphaFoldDB" id="A0A7C1NFL1"/>
<dbReference type="InterPro" id="IPR004785">
    <property type="entry name" value="RpiB"/>
</dbReference>
<dbReference type="PIRSF" id="PIRSF005384">
    <property type="entry name" value="RpiB_LacA_B"/>
    <property type="match status" value="1"/>
</dbReference>
<evidence type="ECO:0000256" key="3">
    <source>
        <dbReference type="PIRSR" id="PIRSR005384-1"/>
    </source>
</evidence>
<comment type="caution">
    <text evidence="4">The sequence shown here is derived from an EMBL/GenBank/DDBJ whole genome shotgun (WGS) entry which is preliminary data.</text>
</comment>
<dbReference type="InterPro" id="IPR003500">
    <property type="entry name" value="RpiB_LacA_LacB"/>
</dbReference>
<gene>
    <name evidence="4" type="primary">rpiB</name>
    <name evidence="5" type="ORF">ENP62_01880</name>
    <name evidence="4" type="ORF">ENP94_05955</name>
    <name evidence="6" type="ORF">ENS16_00500</name>
</gene>
<dbReference type="SUPFAM" id="SSF89623">
    <property type="entry name" value="Ribose/Galactose isomerase RpiB/AlsB"/>
    <property type="match status" value="1"/>
</dbReference>
<dbReference type="EMBL" id="DSLG01000007">
    <property type="protein sequence ID" value="HEA87537.1"/>
    <property type="molecule type" value="Genomic_DNA"/>
</dbReference>
<feature type="active site" description="Proton donor" evidence="3">
    <location>
        <position position="98"/>
    </location>
</feature>
<dbReference type="NCBIfam" id="TIGR00689">
    <property type="entry name" value="rpiB_lacA_lacB"/>
    <property type="match status" value="1"/>
</dbReference>
<dbReference type="PANTHER" id="PTHR30345:SF0">
    <property type="entry name" value="DNA DAMAGE-REPAIR_TOLERATION PROTEIN DRT102"/>
    <property type="match status" value="1"/>
</dbReference>
<dbReference type="NCBIfam" id="NF004051">
    <property type="entry name" value="PRK05571.1"/>
    <property type="match status" value="1"/>
</dbReference>
<keyword evidence="2 4" id="KW-0413">Isomerase</keyword>
<protein>
    <submittedName>
        <fullName evidence="4">Ribose 5-phosphate isomerase B</fullName>
        <ecNumber evidence="4">5.3.1.6</ecNumber>
    </submittedName>
</protein>
<feature type="active site" description="Proton acceptor" evidence="3">
    <location>
        <position position="65"/>
    </location>
</feature>
<dbReference type="GO" id="GO:0019316">
    <property type="term" value="P:D-allose catabolic process"/>
    <property type="evidence" value="ECO:0007669"/>
    <property type="project" value="TreeGrafter"/>
</dbReference>
<evidence type="ECO:0000313" key="4">
    <source>
        <dbReference type="EMBL" id="HEA87537.1"/>
    </source>
</evidence>
<accession>A0A7C1NFL1</accession>
<name>A0A7C1NFL1_UNCW3</name>
<dbReference type="EC" id="5.3.1.6" evidence="4"/>
<dbReference type="Gene3D" id="3.40.1400.10">
    <property type="entry name" value="Sugar-phosphate isomerase, RpiB/LacA/LacB"/>
    <property type="match status" value="1"/>
</dbReference>
<evidence type="ECO:0000256" key="2">
    <source>
        <dbReference type="ARBA" id="ARBA00023235"/>
    </source>
</evidence>
<dbReference type="EMBL" id="DSKA01000139">
    <property type="protein sequence ID" value="HEE18283.1"/>
    <property type="molecule type" value="Genomic_DNA"/>
</dbReference>
<dbReference type="PANTHER" id="PTHR30345">
    <property type="entry name" value="RIBOSE-5-PHOSPHATE ISOMERASE B"/>
    <property type="match status" value="1"/>
</dbReference>
<dbReference type="GO" id="GO:0004751">
    <property type="term" value="F:ribose-5-phosphate isomerase activity"/>
    <property type="evidence" value="ECO:0007669"/>
    <property type="project" value="UniProtKB-EC"/>
</dbReference>